<gene>
    <name evidence="1" type="ORF">PECUL_23A036313</name>
</gene>
<accession>A0AAD1WJ70</accession>
<keyword evidence="2" id="KW-1185">Reference proteome</keyword>
<feature type="non-terminal residue" evidence="1">
    <location>
        <position position="1"/>
    </location>
</feature>
<feature type="non-terminal residue" evidence="1">
    <location>
        <position position="66"/>
    </location>
</feature>
<organism evidence="1 2">
    <name type="scientific">Pelobates cultripes</name>
    <name type="common">Western spadefoot toad</name>
    <dbReference type="NCBI Taxonomy" id="61616"/>
    <lineage>
        <taxon>Eukaryota</taxon>
        <taxon>Metazoa</taxon>
        <taxon>Chordata</taxon>
        <taxon>Craniata</taxon>
        <taxon>Vertebrata</taxon>
        <taxon>Euteleostomi</taxon>
        <taxon>Amphibia</taxon>
        <taxon>Batrachia</taxon>
        <taxon>Anura</taxon>
        <taxon>Pelobatoidea</taxon>
        <taxon>Pelobatidae</taxon>
        <taxon>Pelobates</taxon>
    </lineage>
</organism>
<protein>
    <submittedName>
        <fullName evidence="1">Uncharacterized protein</fullName>
    </submittedName>
</protein>
<name>A0AAD1WJ70_PELCU</name>
<reference evidence="1" key="1">
    <citation type="submission" date="2022-03" db="EMBL/GenBank/DDBJ databases">
        <authorList>
            <person name="Alioto T."/>
            <person name="Alioto T."/>
            <person name="Gomez Garrido J."/>
        </authorList>
    </citation>
    <scope>NUCLEOTIDE SEQUENCE</scope>
</reference>
<dbReference type="Proteomes" id="UP001295444">
    <property type="component" value="Chromosome 07"/>
</dbReference>
<evidence type="ECO:0000313" key="1">
    <source>
        <dbReference type="EMBL" id="CAH2307643.1"/>
    </source>
</evidence>
<dbReference type="EMBL" id="OW240918">
    <property type="protein sequence ID" value="CAH2307643.1"/>
    <property type="molecule type" value="Genomic_DNA"/>
</dbReference>
<sequence length="66" mass="7214">SKRAELAVSVSSTGPLPPLEERKLPWRIFGCCGNKLRLRLDSGLMLALSNLINAEQLQSQAAINTH</sequence>
<dbReference type="AlphaFoldDB" id="A0AAD1WJ70"/>
<proteinExistence type="predicted"/>
<evidence type="ECO:0000313" key="2">
    <source>
        <dbReference type="Proteomes" id="UP001295444"/>
    </source>
</evidence>